<dbReference type="EMBL" id="PKPP01027473">
    <property type="protein sequence ID" value="PWA28269.1"/>
    <property type="molecule type" value="Genomic_DNA"/>
</dbReference>
<keyword evidence="2" id="KW-0489">Methyltransferase</keyword>
<organism evidence="2 3">
    <name type="scientific">Artemisia annua</name>
    <name type="common">Sweet wormwood</name>
    <dbReference type="NCBI Taxonomy" id="35608"/>
    <lineage>
        <taxon>Eukaryota</taxon>
        <taxon>Viridiplantae</taxon>
        <taxon>Streptophyta</taxon>
        <taxon>Embryophyta</taxon>
        <taxon>Tracheophyta</taxon>
        <taxon>Spermatophyta</taxon>
        <taxon>Magnoliopsida</taxon>
        <taxon>eudicotyledons</taxon>
        <taxon>Gunneridae</taxon>
        <taxon>Pentapetalae</taxon>
        <taxon>asterids</taxon>
        <taxon>campanulids</taxon>
        <taxon>Asterales</taxon>
        <taxon>Asteraceae</taxon>
        <taxon>Asteroideae</taxon>
        <taxon>Anthemideae</taxon>
        <taxon>Artemisiinae</taxon>
        <taxon>Artemisia</taxon>
    </lineage>
</organism>
<feature type="transmembrane region" description="Helical" evidence="1">
    <location>
        <begin position="12"/>
        <end position="30"/>
    </location>
</feature>
<keyword evidence="1" id="KW-0812">Transmembrane</keyword>
<dbReference type="InterPro" id="IPR036390">
    <property type="entry name" value="WH_DNA-bd_sf"/>
</dbReference>
<dbReference type="GO" id="GO:0008168">
    <property type="term" value="F:methyltransferase activity"/>
    <property type="evidence" value="ECO:0007669"/>
    <property type="project" value="UniProtKB-KW"/>
</dbReference>
<sequence length="94" mass="10563">MDTNIEDAENQLFTYYALQIVTYIALPMVLSNAIKLKLLASYSIVTCIQQDCESKPVRVYGLAPVAKLFIKNEDGASLGPMLELHQNKLNIDTW</sequence>
<accession>A0A2U1K9Y7</accession>
<dbReference type="InterPro" id="IPR036388">
    <property type="entry name" value="WH-like_DNA-bd_sf"/>
</dbReference>
<keyword evidence="1" id="KW-0472">Membrane</keyword>
<keyword evidence="2" id="KW-0808">Transferase</keyword>
<dbReference type="SUPFAM" id="SSF46785">
    <property type="entry name" value="Winged helix' DNA-binding domain"/>
    <property type="match status" value="1"/>
</dbReference>
<gene>
    <name evidence="2" type="ORF">CTI12_AA627380</name>
</gene>
<protein>
    <submittedName>
        <fullName evidence="2">Caffeic acid 3-O-methyltransferase</fullName>
    </submittedName>
</protein>
<dbReference type="AlphaFoldDB" id="A0A2U1K9Y7"/>
<dbReference type="OrthoDB" id="1606438at2759"/>
<evidence type="ECO:0000313" key="2">
    <source>
        <dbReference type="EMBL" id="PWA28269.1"/>
    </source>
</evidence>
<reference evidence="2 3" key="1">
    <citation type="journal article" date="2018" name="Mol. Plant">
        <title>The genome of Artemisia annua provides insight into the evolution of Asteraceae family and artemisinin biosynthesis.</title>
        <authorList>
            <person name="Shen Q."/>
            <person name="Zhang L."/>
            <person name="Liao Z."/>
            <person name="Wang S."/>
            <person name="Yan T."/>
            <person name="Shi P."/>
            <person name="Liu M."/>
            <person name="Fu X."/>
            <person name="Pan Q."/>
            <person name="Wang Y."/>
            <person name="Lv Z."/>
            <person name="Lu X."/>
            <person name="Zhang F."/>
            <person name="Jiang W."/>
            <person name="Ma Y."/>
            <person name="Chen M."/>
            <person name="Hao X."/>
            <person name="Li L."/>
            <person name="Tang Y."/>
            <person name="Lv G."/>
            <person name="Zhou Y."/>
            <person name="Sun X."/>
            <person name="Brodelius P.E."/>
            <person name="Rose J.K.C."/>
            <person name="Tang K."/>
        </authorList>
    </citation>
    <scope>NUCLEOTIDE SEQUENCE [LARGE SCALE GENOMIC DNA]</scope>
    <source>
        <strain evidence="3">cv. Huhao1</strain>
        <tissue evidence="2">Leaf</tissue>
    </source>
</reference>
<comment type="caution">
    <text evidence="2">The sequence shown here is derived from an EMBL/GenBank/DDBJ whole genome shotgun (WGS) entry which is preliminary data.</text>
</comment>
<dbReference type="Proteomes" id="UP000245207">
    <property type="component" value="Unassembled WGS sequence"/>
</dbReference>
<dbReference type="STRING" id="35608.A0A2U1K9Y7"/>
<name>A0A2U1K9Y7_ARTAN</name>
<dbReference type="GO" id="GO:0032259">
    <property type="term" value="P:methylation"/>
    <property type="evidence" value="ECO:0007669"/>
    <property type="project" value="UniProtKB-KW"/>
</dbReference>
<proteinExistence type="predicted"/>
<keyword evidence="3" id="KW-1185">Reference proteome</keyword>
<keyword evidence="1" id="KW-1133">Transmembrane helix</keyword>
<evidence type="ECO:0000256" key="1">
    <source>
        <dbReference type="SAM" id="Phobius"/>
    </source>
</evidence>
<dbReference type="Gene3D" id="1.10.10.10">
    <property type="entry name" value="Winged helix-like DNA-binding domain superfamily/Winged helix DNA-binding domain"/>
    <property type="match status" value="1"/>
</dbReference>
<evidence type="ECO:0000313" key="3">
    <source>
        <dbReference type="Proteomes" id="UP000245207"/>
    </source>
</evidence>